<evidence type="ECO:0000256" key="1">
    <source>
        <dbReference type="SAM" id="MobiDB-lite"/>
    </source>
</evidence>
<organism evidence="3 4">
    <name type="scientific">Actinoplanes palleronii</name>
    <dbReference type="NCBI Taxonomy" id="113570"/>
    <lineage>
        <taxon>Bacteria</taxon>
        <taxon>Bacillati</taxon>
        <taxon>Actinomycetota</taxon>
        <taxon>Actinomycetes</taxon>
        <taxon>Micromonosporales</taxon>
        <taxon>Micromonosporaceae</taxon>
        <taxon>Actinoplanes</taxon>
    </lineage>
</organism>
<keyword evidence="4" id="KW-1185">Reference proteome</keyword>
<keyword evidence="2" id="KW-0472">Membrane</keyword>
<comment type="caution">
    <text evidence="3">The sequence shown here is derived from an EMBL/GenBank/DDBJ whole genome shotgun (WGS) entry which is preliminary data.</text>
</comment>
<evidence type="ECO:0000256" key="2">
    <source>
        <dbReference type="SAM" id="Phobius"/>
    </source>
</evidence>
<dbReference type="RefSeq" id="WP_203826636.1">
    <property type="nucleotide sequence ID" value="NZ_BAAATY010000003.1"/>
</dbReference>
<keyword evidence="2" id="KW-1133">Transmembrane helix</keyword>
<dbReference type="InterPro" id="IPR045728">
    <property type="entry name" value="DUF6082"/>
</dbReference>
<evidence type="ECO:0008006" key="5">
    <source>
        <dbReference type="Google" id="ProtNLM"/>
    </source>
</evidence>
<proteinExistence type="predicted"/>
<feature type="region of interest" description="Disordered" evidence="1">
    <location>
        <begin position="212"/>
        <end position="241"/>
    </location>
</feature>
<gene>
    <name evidence="3" type="ORF">Apa02nite_043950</name>
</gene>
<reference evidence="3 4" key="1">
    <citation type="submission" date="2021-01" db="EMBL/GenBank/DDBJ databases">
        <title>Whole genome shotgun sequence of Actinoplanes palleronii NBRC 14916.</title>
        <authorList>
            <person name="Komaki H."/>
            <person name="Tamura T."/>
        </authorList>
    </citation>
    <scope>NUCLEOTIDE SEQUENCE [LARGE SCALE GENOMIC DNA]</scope>
    <source>
        <strain evidence="3 4">NBRC 14916</strain>
    </source>
</reference>
<dbReference type="Pfam" id="PF19560">
    <property type="entry name" value="DUF6082"/>
    <property type="match status" value="1"/>
</dbReference>
<feature type="transmembrane region" description="Helical" evidence="2">
    <location>
        <begin position="12"/>
        <end position="31"/>
    </location>
</feature>
<evidence type="ECO:0000313" key="3">
    <source>
        <dbReference type="EMBL" id="GIE68287.1"/>
    </source>
</evidence>
<keyword evidence="2" id="KW-0812">Transmembrane</keyword>
<sequence length="241" mass="26443">MESTTKAITGWLVAAFVAAGLLLVVAFLLSAPHGNNWEKLADIGQLLGAVVSAAAFLFLAVSVFYQIREQRFANMFNLLNATREINKLVDDKPALYGGIIVPRDFAENSTHREDDIRVFLAVDMIYRLLATGYETKTIKASDLYGSPQVQSFLQSPQTRDYLAYMEKEWRGQNFPRPGRKFAEIMMQIGRPRPQTATESAGLRMETAVGDDIIGGEQHPHSPMVAASTGPAGKPEVKPAAA</sequence>
<dbReference type="Proteomes" id="UP000624709">
    <property type="component" value="Unassembled WGS sequence"/>
</dbReference>
<evidence type="ECO:0000313" key="4">
    <source>
        <dbReference type="Proteomes" id="UP000624709"/>
    </source>
</evidence>
<feature type="transmembrane region" description="Helical" evidence="2">
    <location>
        <begin position="43"/>
        <end position="65"/>
    </location>
</feature>
<accession>A0ABQ4BC72</accession>
<protein>
    <recommendedName>
        <fullName evidence="5">DUF4760 domain-containing protein</fullName>
    </recommendedName>
</protein>
<name>A0ABQ4BC72_9ACTN</name>
<dbReference type="EMBL" id="BOMS01000057">
    <property type="protein sequence ID" value="GIE68287.1"/>
    <property type="molecule type" value="Genomic_DNA"/>
</dbReference>